<dbReference type="EMBL" id="QGQD01000067">
    <property type="protein sequence ID" value="TLC99681.1"/>
    <property type="molecule type" value="Genomic_DNA"/>
</dbReference>
<dbReference type="CDD" id="cd01949">
    <property type="entry name" value="GGDEF"/>
    <property type="match status" value="1"/>
</dbReference>
<proteinExistence type="predicted"/>
<sequence length="361" mass="42113">MRSPESRCIMSTLIYSYAVPLTGLLFLLYLISINYLFSKEQNRLFKSAVIINLGLIVITSLDYMFRWEANLSIWYLRRITSFLNFSCGPIIPMLLMRIFYKDKFKKIYYIPLFINAGICFISIFVNIVFYISTDNSYDRGILFFLPAATTLFYLMLMIFFPAQKYDQGKKTEQITIAAIMATIILSIFLEVNYGYYCLNYGFSALGIIIYYISQNINFFAVDSLTGAYNRQMFNLAVSKIQSKQDCMLCLIDINNFKYINDTFGHEEGDKALVFFSEVIIKNMRKIATVYRTGGDEFMLMAKKENETVLLDAIEKSIRELKERKISFAYGMTHYRAVNDIQDALREIDKKMYENKKRATEL</sequence>
<evidence type="ECO:0000313" key="3">
    <source>
        <dbReference type="EMBL" id="TLC99681.1"/>
    </source>
</evidence>
<dbReference type="AlphaFoldDB" id="A0A4U8Q4D9"/>
<feature type="transmembrane region" description="Helical" evidence="1">
    <location>
        <begin position="174"/>
        <end position="196"/>
    </location>
</feature>
<feature type="transmembrane region" description="Helical" evidence="1">
    <location>
        <begin position="12"/>
        <end position="37"/>
    </location>
</feature>
<feature type="transmembrane region" description="Helical" evidence="1">
    <location>
        <begin position="49"/>
        <end position="67"/>
    </location>
</feature>
<dbReference type="InterPro" id="IPR029787">
    <property type="entry name" value="Nucleotide_cyclase"/>
</dbReference>
<protein>
    <submittedName>
        <fullName evidence="3">Putative diguanylate cyclase YeaJ</fullName>
        <ecNumber evidence="3">2.7.7.65</ecNumber>
    </submittedName>
</protein>
<accession>A0A4U8Q4D9</accession>
<organism evidence="3 4">
    <name type="scientific">Robinsoniella peoriensis</name>
    <dbReference type="NCBI Taxonomy" id="180332"/>
    <lineage>
        <taxon>Bacteria</taxon>
        <taxon>Bacillati</taxon>
        <taxon>Bacillota</taxon>
        <taxon>Clostridia</taxon>
        <taxon>Lachnospirales</taxon>
        <taxon>Lachnospiraceae</taxon>
        <taxon>Robinsoniella</taxon>
    </lineage>
</organism>
<dbReference type="GO" id="GO:0043709">
    <property type="term" value="P:cell adhesion involved in single-species biofilm formation"/>
    <property type="evidence" value="ECO:0007669"/>
    <property type="project" value="TreeGrafter"/>
</dbReference>
<evidence type="ECO:0000259" key="2">
    <source>
        <dbReference type="PROSITE" id="PS50887"/>
    </source>
</evidence>
<keyword evidence="3" id="KW-0808">Transferase</keyword>
<keyword evidence="1" id="KW-0472">Membrane</keyword>
<gene>
    <name evidence="3" type="primary">yeaJ_2</name>
    <name evidence="3" type="ORF">DSM106044_03473</name>
</gene>
<dbReference type="InterPro" id="IPR043128">
    <property type="entry name" value="Rev_trsase/Diguanyl_cyclase"/>
</dbReference>
<keyword evidence="1" id="KW-0812">Transmembrane</keyword>
<feature type="domain" description="GGDEF" evidence="2">
    <location>
        <begin position="244"/>
        <end position="361"/>
    </location>
</feature>
<feature type="transmembrane region" description="Helical" evidence="1">
    <location>
        <begin position="141"/>
        <end position="162"/>
    </location>
</feature>
<dbReference type="STRING" id="180332.GCA_000797495_00616"/>
<dbReference type="InterPro" id="IPR000160">
    <property type="entry name" value="GGDEF_dom"/>
</dbReference>
<dbReference type="SUPFAM" id="SSF55073">
    <property type="entry name" value="Nucleotide cyclase"/>
    <property type="match status" value="1"/>
</dbReference>
<keyword evidence="1" id="KW-1133">Transmembrane helix</keyword>
<dbReference type="EC" id="2.7.7.65" evidence="3"/>
<reference evidence="3 4" key="1">
    <citation type="journal article" date="2019" name="Anaerobe">
        <title>Detection of Robinsoniella peoriensis in multiple bone samples of a trauma patient.</title>
        <authorList>
            <person name="Schrottner P."/>
            <person name="Hartwich K."/>
            <person name="Bunk B."/>
            <person name="Schober I."/>
            <person name="Helbig S."/>
            <person name="Rudolph W.W."/>
            <person name="Gunzer F."/>
        </authorList>
    </citation>
    <scope>NUCLEOTIDE SEQUENCE [LARGE SCALE GENOMIC DNA]</scope>
    <source>
        <strain evidence="3 4">DSM 106044</strain>
    </source>
</reference>
<keyword evidence="3" id="KW-0548">Nucleotidyltransferase</keyword>
<keyword evidence="4" id="KW-1185">Reference proteome</keyword>
<dbReference type="SMART" id="SM00267">
    <property type="entry name" value="GGDEF"/>
    <property type="match status" value="1"/>
</dbReference>
<name>A0A4U8Q4D9_9FIRM</name>
<evidence type="ECO:0000256" key="1">
    <source>
        <dbReference type="SAM" id="Phobius"/>
    </source>
</evidence>
<feature type="transmembrane region" description="Helical" evidence="1">
    <location>
        <begin position="79"/>
        <end position="100"/>
    </location>
</feature>
<dbReference type="PROSITE" id="PS50887">
    <property type="entry name" value="GGDEF"/>
    <property type="match status" value="1"/>
</dbReference>
<dbReference type="GO" id="GO:0005886">
    <property type="term" value="C:plasma membrane"/>
    <property type="evidence" value="ECO:0007669"/>
    <property type="project" value="TreeGrafter"/>
</dbReference>
<dbReference type="GO" id="GO:1902201">
    <property type="term" value="P:negative regulation of bacterial-type flagellum-dependent cell motility"/>
    <property type="evidence" value="ECO:0007669"/>
    <property type="project" value="TreeGrafter"/>
</dbReference>
<dbReference type="PANTHER" id="PTHR45138:SF9">
    <property type="entry name" value="DIGUANYLATE CYCLASE DGCM-RELATED"/>
    <property type="match status" value="1"/>
</dbReference>
<feature type="transmembrane region" description="Helical" evidence="1">
    <location>
        <begin position="202"/>
        <end position="221"/>
    </location>
</feature>
<evidence type="ECO:0000313" key="4">
    <source>
        <dbReference type="Proteomes" id="UP000306509"/>
    </source>
</evidence>
<dbReference type="Pfam" id="PF00990">
    <property type="entry name" value="GGDEF"/>
    <property type="match status" value="1"/>
</dbReference>
<dbReference type="PANTHER" id="PTHR45138">
    <property type="entry name" value="REGULATORY COMPONENTS OF SENSORY TRANSDUCTION SYSTEM"/>
    <property type="match status" value="1"/>
</dbReference>
<dbReference type="InterPro" id="IPR050469">
    <property type="entry name" value="Diguanylate_Cyclase"/>
</dbReference>
<dbReference type="Proteomes" id="UP000306509">
    <property type="component" value="Unassembled WGS sequence"/>
</dbReference>
<comment type="caution">
    <text evidence="3">The sequence shown here is derived from an EMBL/GenBank/DDBJ whole genome shotgun (WGS) entry which is preliminary data.</text>
</comment>
<dbReference type="GO" id="GO:0052621">
    <property type="term" value="F:diguanylate cyclase activity"/>
    <property type="evidence" value="ECO:0007669"/>
    <property type="project" value="UniProtKB-EC"/>
</dbReference>
<dbReference type="NCBIfam" id="TIGR00254">
    <property type="entry name" value="GGDEF"/>
    <property type="match status" value="1"/>
</dbReference>
<dbReference type="Gene3D" id="3.30.70.270">
    <property type="match status" value="1"/>
</dbReference>
<feature type="transmembrane region" description="Helical" evidence="1">
    <location>
        <begin position="107"/>
        <end position="129"/>
    </location>
</feature>